<sequence length="352" mass="39540">MQLKKHLNEICASKPDISRMRLIYAGHCLDNAKTLREIFNKRHEGMEGTDLGPQVIHMVCAPIPQMVSAKESIESSIRRRQTTASSTNGSHSATASSSNLGQQQSVPLMGQNYPMNFAAMPPYGFYAAQNLNDSSQQNAYYNYVAAYQNYMQAMMGFYQQAGQPTFSPFMPFPQTGQAVQFPQNGFNVAAPQQNQFNFDQNAAPANQPVNIQPQPAAAVQNVDEQPNDLLDVIYKFIRFGLFLMILFLYSSLERFFVVCIVICVIWFLHMRRERGQHQQQQMAQEVNNNANANQRVMDEAVNDNNNNQVTPGEGAPQSVVQESPNAWTVFWSTVSSFFTSLIPENPVPMNVN</sequence>
<evidence type="ECO:0000313" key="3">
    <source>
        <dbReference type="Proteomes" id="UP000887540"/>
    </source>
</evidence>
<keyword evidence="2" id="KW-0812">Transmembrane</keyword>
<proteinExistence type="predicted"/>
<feature type="compositionally biased region" description="Polar residues" evidence="1">
    <location>
        <begin position="82"/>
        <end position="105"/>
    </location>
</feature>
<reference evidence="4" key="1">
    <citation type="submission" date="2022-11" db="UniProtKB">
        <authorList>
            <consortium name="WormBaseParasite"/>
        </authorList>
    </citation>
    <scope>IDENTIFICATION</scope>
</reference>
<dbReference type="AlphaFoldDB" id="A0A914E7M8"/>
<keyword evidence="3" id="KW-1185">Reference proteome</keyword>
<dbReference type="PANTHER" id="PTHR12943">
    <property type="entry name" value="HOMOCYSTEINE-RESPONSIVE ENDOPLASMIC RETICULUM-RESIDENT UNIQUITIN-LIKE DOMAIN HERPUD PROTEIN FAMILY MEMBER"/>
    <property type="match status" value="1"/>
</dbReference>
<evidence type="ECO:0000256" key="2">
    <source>
        <dbReference type="SAM" id="Phobius"/>
    </source>
</evidence>
<dbReference type="Gene3D" id="3.10.20.90">
    <property type="entry name" value="Phosphatidylinositol 3-kinase Catalytic Subunit, Chain A, domain 1"/>
    <property type="match status" value="1"/>
</dbReference>
<protein>
    <submittedName>
        <fullName evidence="4">Homocysteine-responsive endoplasmic reticulum-resident ubiquitin-like domain member 2 protein</fullName>
    </submittedName>
</protein>
<dbReference type="PANTHER" id="PTHR12943:SF27">
    <property type="entry name" value="HOMOCYSTEINE-INDUCED ENDOPLASMIC RETICULUM PROTEIN, ISOFORM A"/>
    <property type="match status" value="1"/>
</dbReference>
<feature type="transmembrane region" description="Helical" evidence="2">
    <location>
        <begin position="239"/>
        <end position="268"/>
    </location>
</feature>
<keyword evidence="2" id="KW-1133">Transmembrane helix</keyword>
<dbReference type="InterPro" id="IPR039751">
    <property type="entry name" value="HERPUD1/2"/>
</dbReference>
<accession>A0A914E7M8</accession>
<dbReference type="SUPFAM" id="SSF54236">
    <property type="entry name" value="Ubiquitin-like"/>
    <property type="match status" value="1"/>
</dbReference>
<evidence type="ECO:0000256" key="1">
    <source>
        <dbReference type="SAM" id="MobiDB-lite"/>
    </source>
</evidence>
<dbReference type="InterPro" id="IPR029071">
    <property type="entry name" value="Ubiquitin-like_domsf"/>
</dbReference>
<dbReference type="GO" id="GO:0030968">
    <property type="term" value="P:endoplasmic reticulum unfolded protein response"/>
    <property type="evidence" value="ECO:0007669"/>
    <property type="project" value="TreeGrafter"/>
</dbReference>
<keyword evidence="2" id="KW-0472">Membrane</keyword>
<dbReference type="Proteomes" id="UP000887540">
    <property type="component" value="Unplaced"/>
</dbReference>
<name>A0A914E7M8_9BILA</name>
<evidence type="ECO:0000313" key="4">
    <source>
        <dbReference type="WBParaSite" id="ACRNAN_scaffold6250.g8936.t1"/>
    </source>
</evidence>
<organism evidence="3 4">
    <name type="scientific">Acrobeloides nanus</name>
    <dbReference type="NCBI Taxonomy" id="290746"/>
    <lineage>
        <taxon>Eukaryota</taxon>
        <taxon>Metazoa</taxon>
        <taxon>Ecdysozoa</taxon>
        <taxon>Nematoda</taxon>
        <taxon>Chromadorea</taxon>
        <taxon>Rhabditida</taxon>
        <taxon>Tylenchina</taxon>
        <taxon>Cephalobomorpha</taxon>
        <taxon>Cephaloboidea</taxon>
        <taxon>Cephalobidae</taxon>
        <taxon>Acrobeloides</taxon>
    </lineage>
</organism>
<feature type="region of interest" description="Disordered" evidence="1">
    <location>
        <begin position="71"/>
        <end position="105"/>
    </location>
</feature>
<dbReference type="WBParaSite" id="ACRNAN_scaffold6250.g8936.t1">
    <property type="protein sequence ID" value="ACRNAN_scaffold6250.g8936.t1"/>
    <property type="gene ID" value="ACRNAN_scaffold6250.g8936"/>
</dbReference>